<keyword evidence="2 5" id="KW-0812">Transmembrane</keyword>
<organism evidence="7 8">
    <name type="scientific">Rhodococcus aetherivorans</name>
    <dbReference type="NCBI Taxonomy" id="191292"/>
    <lineage>
        <taxon>Bacteria</taxon>
        <taxon>Bacillati</taxon>
        <taxon>Actinomycetota</taxon>
        <taxon>Actinomycetes</taxon>
        <taxon>Mycobacteriales</taxon>
        <taxon>Nocardiaceae</taxon>
        <taxon>Rhodococcus</taxon>
    </lineage>
</organism>
<name>A0AA46PBQ3_9NOCA</name>
<accession>A0AA46PBQ3</accession>
<gene>
    <name evidence="7" type="ORF">OCS65_06580</name>
</gene>
<feature type="transmembrane region" description="Helical" evidence="5">
    <location>
        <begin position="83"/>
        <end position="108"/>
    </location>
</feature>
<dbReference type="GO" id="GO:0005886">
    <property type="term" value="C:plasma membrane"/>
    <property type="evidence" value="ECO:0007669"/>
    <property type="project" value="UniProtKB-SubCell"/>
</dbReference>
<evidence type="ECO:0000256" key="2">
    <source>
        <dbReference type="ARBA" id="ARBA00022692"/>
    </source>
</evidence>
<dbReference type="Proteomes" id="UP001163947">
    <property type="component" value="Chromosome"/>
</dbReference>
<evidence type="ECO:0000259" key="6">
    <source>
        <dbReference type="PROSITE" id="PS50850"/>
    </source>
</evidence>
<dbReference type="RefSeq" id="WP_231385950.1">
    <property type="nucleotide sequence ID" value="NZ_BAAAYP010000020.1"/>
</dbReference>
<feature type="transmembrane region" description="Helical" evidence="5">
    <location>
        <begin position="120"/>
        <end position="147"/>
    </location>
</feature>
<dbReference type="CDD" id="cd17319">
    <property type="entry name" value="MFS_ExuT_GudP_like"/>
    <property type="match status" value="1"/>
</dbReference>
<protein>
    <submittedName>
        <fullName evidence="7">MFS transporter</fullName>
    </submittedName>
</protein>
<evidence type="ECO:0000256" key="3">
    <source>
        <dbReference type="ARBA" id="ARBA00022989"/>
    </source>
</evidence>
<comment type="subcellular location">
    <subcellularLocation>
        <location evidence="1">Cell membrane</location>
        <topology evidence="1">Multi-pass membrane protein</topology>
    </subcellularLocation>
</comment>
<evidence type="ECO:0000256" key="4">
    <source>
        <dbReference type="ARBA" id="ARBA00023136"/>
    </source>
</evidence>
<dbReference type="InterPro" id="IPR011701">
    <property type="entry name" value="MFS"/>
</dbReference>
<dbReference type="EMBL" id="CP106982">
    <property type="protein sequence ID" value="UYF95425.1"/>
    <property type="molecule type" value="Genomic_DNA"/>
</dbReference>
<feature type="transmembrane region" description="Helical" evidence="5">
    <location>
        <begin position="303"/>
        <end position="325"/>
    </location>
</feature>
<dbReference type="SUPFAM" id="SSF103473">
    <property type="entry name" value="MFS general substrate transporter"/>
    <property type="match status" value="1"/>
</dbReference>
<evidence type="ECO:0000256" key="1">
    <source>
        <dbReference type="ARBA" id="ARBA00004651"/>
    </source>
</evidence>
<evidence type="ECO:0000256" key="5">
    <source>
        <dbReference type="SAM" id="Phobius"/>
    </source>
</evidence>
<dbReference type="Gene3D" id="1.20.1250.20">
    <property type="entry name" value="MFS general substrate transporter like domains"/>
    <property type="match status" value="2"/>
</dbReference>
<dbReference type="InterPro" id="IPR020846">
    <property type="entry name" value="MFS_dom"/>
</dbReference>
<feature type="transmembrane region" description="Helical" evidence="5">
    <location>
        <begin position="188"/>
        <end position="221"/>
    </location>
</feature>
<feature type="transmembrane region" description="Helical" evidence="5">
    <location>
        <begin position="409"/>
        <end position="426"/>
    </location>
</feature>
<evidence type="ECO:0000313" key="8">
    <source>
        <dbReference type="Proteomes" id="UP001163947"/>
    </source>
</evidence>
<feature type="transmembrane region" description="Helical" evidence="5">
    <location>
        <begin position="346"/>
        <end position="362"/>
    </location>
</feature>
<dbReference type="AlphaFoldDB" id="A0AA46PBQ3"/>
<dbReference type="GO" id="GO:0022857">
    <property type="term" value="F:transmembrane transporter activity"/>
    <property type="evidence" value="ECO:0007669"/>
    <property type="project" value="InterPro"/>
</dbReference>
<dbReference type="PROSITE" id="PS50850">
    <property type="entry name" value="MFS"/>
    <property type="match status" value="1"/>
</dbReference>
<dbReference type="PANTHER" id="PTHR11662:SF399">
    <property type="entry name" value="FI19708P1-RELATED"/>
    <property type="match status" value="1"/>
</dbReference>
<proteinExistence type="predicted"/>
<reference evidence="7" key="1">
    <citation type="submission" date="2022-09" db="EMBL/GenBank/DDBJ databases">
        <title>The genome sequence of Rhodococcus aetherivorans N1.</title>
        <authorList>
            <person name="Jiang W."/>
        </authorList>
    </citation>
    <scope>NUCLEOTIDE SEQUENCE</scope>
    <source>
        <strain evidence="7">N1</strain>
    </source>
</reference>
<feature type="domain" description="Major facilitator superfamily (MFS) profile" evidence="6">
    <location>
        <begin position="50"/>
        <end position="458"/>
    </location>
</feature>
<keyword evidence="3 5" id="KW-1133">Transmembrane helix</keyword>
<sequence>MPRSTSPHLPHVRGFEETMVMSGRTPMSTAVGSDSEVKAPRTMTRMRWAIIWLAFVGLSINYLDRSSLSVALPFMGEDFHLTATQQGMIFAAFFWAYDVCQLAAGWYVDKVGPRRSFTIAALWWSVCTMATSFARGFGSLFAVRFLLGVGESPAPSTSAKVVATWFPKSERAFATSIWDSGSRVGAVIALPIVTLIISFTTWHGVFIIIGALGVVWAFAWWKIYRAPQDHPRVGTAELAHIESGGARGAGSDDADAAKLPWRSLFRYRTILSMMFGFFCLNSAIYFFITFFPSYLVSERGFDLLKLGMFGALPGVCAVACGWLGGFAADRAVRRGHSVTRVRKTQIAGGLVGGSVIMFAAVVPEAWMALALLSLAYSSLTVAATGIWSLPADVAPSSKHVGSIGGIQNFASNLAGIFTPLVIGVLVDSTGSYVAPLAVIGAVALLGAANYLFVMGRVEPLKVKEPLALQH</sequence>
<dbReference type="GeneID" id="83620067"/>
<dbReference type="PANTHER" id="PTHR11662">
    <property type="entry name" value="SOLUTE CARRIER FAMILY 17"/>
    <property type="match status" value="1"/>
</dbReference>
<keyword evidence="4 5" id="KW-0472">Membrane</keyword>
<dbReference type="InterPro" id="IPR036259">
    <property type="entry name" value="MFS_trans_sf"/>
</dbReference>
<feature type="transmembrane region" description="Helical" evidence="5">
    <location>
        <begin position="46"/>
        <end position="63"/>
    </location>
</feature>
<feature type="transmembrane region" description="Helical" evidence="5">
    <location>
        <begin position="270"/>
        <end position="291"/>
    </location>
</feature>
<dbReference type="InterPro" id="IPR050382">
    <property type="entry name" value="MFS_Na/Anion_cotransporter"/>
</dbReference>
<feature type="transmembrane region" description="Helical" evidence="5">
    <location>
        <begin position="432"/>
        <end position="453"/>
    </location>
</feature>
<evidence type="ECO:0000313" key="7">
    <source>
        <dbReference type="EMBL" id="UYF95425.1"/>
    </source>
</evidence>
<dbReference type="Pfam" id="PF07690">
    <property type="entry name" value="MFS_1"/>
    <property type="match status" value="1"/>
</dbReference>